<dbReference type="GO" id="GO:0006432">
    <property type="term" value="P:phenylalanyl-tRNA aminoacylation"/>
    <property type="evidence" value="ECO:0007669"/>
    <property type="project" value="UniProtKB-UniRule"/>
</dbReference>
<dbReference type="SUPFAM" id="SSF55681">
    <property type="entry name" value="Class II aaRS and biotin synthetases"/>
    <property type="match status" value="1"/>
</dbReference>
<keyword evidence="16" id="KW-1185">Reference proteome</keyword>
<dbReference type="InterPro" id="IPR004529">
    <property type="entry name" value="Phe-tRNA-synth_IIc_asu"/>
</dbReference>
<dbReference type="InterPro" id="IPR006195">
    <property type="entry name" value="aa-tRNA-synth_II"/>
</dbReference>
<evidence type="ECO:0000256" key="8">
    <source>
        <dbReference type="ARBA" id="ARBA00022840"/>
    </source>
</evidence>
<dbReference type="InterPro" id="IPR002319">
    <property type="entry name" value="Phenylalanyl-tRNA_Synthase"/>
</dbReference>
<comment type="similarity">
    <text evidence="2 13">Belongs to the class-II aminoacyl-tRNA synthetase family. Phe-tRNA synthetase alpha subunit type 1 subfamily.</text>
</comment>
<dbReference type="PANTHER" id="PTHR11538">
    <property type="entry name" value="PHENYLALANYL-TRNA SYNTHETASE"/>
    <property type="match status" value="1"/>
</dbReference>
<evidence type="ECO:0000256" key="13">
    <source>
        <dbReference type="HAMAP-Rule" id="MF_00281"/>
    </source>
</evidence>
<keyword evidence="9 13" id="KW-0460">Magnesium</keyword>
<evidence type="ECO:0000256" key="12">
    <source>
        <dbReference type="ARBA" id="ARBA00049255"/>
    </source>
</evidence>
<evidence type="ECO:0000313" key="15">
    <source>
        <dbReference type="EMBL" id="PWD84781.1"/>
    </source>
</evidence>
<comment type="subcellular location">
    <subcellularLocation>
        <location evidence="1 13">Cytoplasm</location>
    </subcellularLocation>
</comment>
<keyword evidence="5 13" id="KW-0436">Ligase</keyword>
<dbReference type="PROSITE" id="PS50862">
    <property type="entry name" value="AA_TRNA_LIGASE_II"/>
    <property type="match status" value="1"/>
</dbReference>
<dbReference type="RefSeq" id="WP_109235918.1">
    <property type="nucleotide sequence ID" value="NZ_BMXZ01000001.1"/>
</dbReference>
<evidence type="ECO:0000256" key="5">
    <source>
        <dbReference type="ARBA" id="ARBA00022598"/>
    </source>
</evidence>
<dbReference type="InterPro" id="IPR045864">
    <property type="entry name" value="aa-tRNA-synth_II/BPL/LPL"/>
</dbReference>
<dbReference type="FunFam" id="3.30.930.10:FF:000003">
    <property type="entry name" value="Phenylalanine--tRNA ligase alpha subunit"/>
    <property type="match status" value="1"/>
</dbReference>
<dbReference type="NCBIfam" id="TIGR00468">
    <property type="entry name" value="pheS"/>
    <property type="match status" value="1"/>
</dbReference>
<name>A0A2U2ANI8_9GAMM</name>
<evidence type="ECO:0000259" key="14">
    <source>
        <dbReference type="PROSITE" id="PS50862"/>
    </source>
</evidence>
<keyword evidence="4 13" id="KW-0963">Cytoplasm</keyword>
<keyword evidence="10 13" id="KW-0648">Protein biosynthesis</keyword>
<evidence type="ECO:0000256" key="4">
    <source>
        <dbReference type="ARBA" id="ARBA00022490"/>
    </source>
</evidence>
<keyword evidence="7 13" id="KW-0547">Nucleotide-binding</keyword>
<dbReference type="Pfam" id="PF02912">
    <property type="entry name" value="Phe_tRNA-synt_N"/>
    <property type="match status" value="1"/>
</dbReference>
<dbReference type="Proteomes" id="UP000244948">
    <property type="component" value="Unassembled WGS sequence"/>
</dbReference>
<feature type="domain" description="Aminoacyl-transfer RNA synthetases class-II family profile" evidence="14">
    <location>
        <begin position="115"/>
        <end position="327"/>
    </location>
</feature>
<evidence type="ECO:0000256" key="7">
    <source>
        <dbReference type="ARBA" id="ARBA00022741"/>
    </source>
</evidence>
<evidence type="ECO:0000256" key="6">
    <source>
        <dbReference type="ARBA" id="ARBA00022723"/>
    </source>
</evidence>
<dbReference type="EMBL" id="QEWR01000002">
    <property type="protein sequence ID" value="PWD84781.1"/>
    <property type="molecule type" value="Genomic_DNA"/>
</dbReference>
<evidence type="ECO:0000256" key="1">
    <source>
        <dbReference type="ARBA" id="ARBA00004496"/>
    </source>
</evidence>
<dbReference type="Pfam" id="PF01409">
    <property type="entry name" value="tRNA-synt_2d"/>
    <property type="match status" value="1"/>
</dbReference>
<evidence type="ECO:0000256" key="10">
    <source>
        <dbReference type="ARBA" id="ARBA00022917"/>
    </source>
</evidence>
<dbReference type="PANTHER" id="PTHR11538:SF41">
    <property type="entry name" value="PHENYLALANINE--TRNA LIGASE, MITOCHONDRIAL"/>
    <property type="match status" value="1"/>
</dbReference>
<dbReference type="EC" id="6.1.1.20" evidence="13"/>
<comment type="subunit">
    <text evidence="3 13">Tetramer of two alpha and two beta subunits.</text>
</comment>
<organism evidence="15 16">
    <name type="scientific">Ignatzschineria indica</name>
    <dbReference type="NCBI Taxonomy" id="472583"/>
    <lineage>
        <taxon>Bacteria</taxon>
        <taxon>Pseudomonadati</taxon>
        <taxon>Pseudomonadota</taxon>
        <taxon>Gammaproteobacteria</taxon>
        <taxon>Cardiobacteriales</taxon>
        <taxon>Ignatzschineriaceae</taxon>
        <taxon>Ignatzschineria</taxon>
    </lineage>
</organism>
<comment type="caution">
    <text evidence="15">The sequence shown here is derived from an EMBL/GenBank/DDBJ whole genome shotgun (WGS) entry which is preliminary data.</text>
</comment>
<evidence type="ECO:0000313" key="16">
    <source>
        <dbReference type="Proteomes" id="UP000244948"/>
    </source>
</evidence>
<dbReference type="GO" id="GO:0000049">
    <property type="term" value="F:tRNA binding"/>
    <property type="evidence" value="ECO:0007669"/>
    <property type="project" value="InterPro"/>
</dbReference>
<feature type="binding site" evidence="13">
    <location>
        <position position="251"/>
    </location>
    <ligand>
        <name>Mg(2+)</name>
        <dbReference type="ChEBI" id="CHEBI:18420"/>
        <note>shared with beta subunit</note>
    </ligand>
</feature>
<keyword evidence="11 13" id="KW-0030">Aminoacyl-tRNA synthetase</keyword>
<dbReference type="GO" id="GO:0005737">
    <property type="term" value="C:cytoplasm"/>
    <property type="evidence" value="ECO:0007669"/>
    <property type="project" value="UniProtKB-SubCell"/>
</dbReference>
<sequence>MSLETILQTALEAISKADNLQAIDDVRVAYFGKKGQISGLMASLGKLDPEERKARGAEINQVRSEVMKALEAKKEALETAELHRQLMTETVDVTQPGRNSDIGTLHPITRTMMRIHQLFASLGFDIVEGPEIESDFYNFEALNIPEHHPARAMFDTFYFDDHMLLRTHTSNTQIHVMQQEKPPIQMIGYGRVYRSDSDVTHSPMFHQVEGLVVNESVTFADLKGILTEFMQKFFEKDLKLRFRPSFFPFTEPSAEVDIECVICEGDGCRVCKNTGWLEVLGCGMVHPNVLKAVNIDPEKFQGYAFGMGVERLAMLRYSVNDLRLFYENDMNFLTQFR</sequence>
<dbReference type="CDD" id="cd00496">
    <property type="entry name" value="PheRS_alpha_core"/>
    <property type="match status" value="1"/>
</dbReference>
<dbReference type="InterPro" id="IPR004188">
    <property type="entry name" value="Phe-tRNA_ligase_II_N"/>
</dbReference>
<evidence type="ECO:0000256" key="11">
    <source>
        <dbReference type="ARBA" id="ARBA00023146"/>
    </source>
</evidence>
<dbReference type="SUPFAM" id="SSF46589">
    <property type="entry name" value="tRNA-binding arm"/>
    <property type="match status" value="1"/>
</dbReference>
<evidence type="ECO:0000256" key="3">
    <source>
        <dbReference type="ARBA" id="ARBA00011209"/>
    </source>
</evidence>
<evidence type="ECO:0000256" key="2">
    <source>
        <dbReference type="ARBA" id="ARBA00010207"/>
    </source>
</evidence>
<comment type="catalytic activity">
    <reaction evidence="12 13">
        <text>tRNA(Phe) + L-phenylalanine + ATP = L-phenylalanyl-tRNA(Phe) + AMP + diphosphate + H(+)</text>
        <dbReference type="Rhea" id="RHEA:19413"/>
        <dbReference type="Rhea" id="RHEA-COMP:9668"/>
        <dbReference type="Rhea" id="RHEA-COMP:9699"/>
        <dbReference type="ChEBI" id="CHEBI:15378"/>
        <dbReference type="ChEBI" id="CHEBI:30616"/>
        <dbReference type="ChEBI" id="CHEBI:33019"/>
        <dbReference type="ChEBI" id="CHEBI:58095"/>
        <dbReference type="ChEBI" id="CHEBI:78442"/>
        <dbReference type="ChEBI" id="CHEBI:78531"/>
        <dbReference type="ChEBI" id="CHEBI:456215"/>
        <dbReference type="EC" id="6.1.1.20"/>
    </reaction>
</comment>
<dbReference type="AlphaFoldDB" id="A0A2U2ANI8"/>
<protein>
    <recommendedName>
        <fullName evidence="13">Phenylalanine--tRNA ligase alpha subunit</fullName>
        <ecNumber evidence="13">6.1.1.20</ecNumber>
    </recommendedName>
    <alternativeName>
        <fullName evidence="13">Phenylalanyl-tRNA synthetase alpha subunit</fullName>
        <shortName evidence="13">PheRS</shortName>
    </alternativeName>
</protein>
<dbReference type="GO" id="GO:0005524">
    <property type="term" value="F:ATP binding"/>
    <property type="evidence" value="ECO:0007669"/>
    <property type="project" value="UniProtKB-UniRule"/>
</dbReference>
<dbReference type="GO" id="GO:0004826">
    <property type="term" value="F:phenylalanine-tRNA ligase activity"/>
    <property type="evidence" value="ECO:0007669"/>
    <property type="project" value="UniProtKB-UniRule"/>
</dbReference>
<dbReference type="InterPro" id="IPR022911">
    <property type="entry name" value="Phe_tRNA_ligase_alpha1_bac"/>
</dbReference>
<dbReference type="GO" id="GO:0000287">
    <property type="term" value="F:magnesium ion binding"/>
    <property type="evidence" value="ECO:0007669"/>
    <property type="project" value="UniProtKB-UniRule"/>
</dbReference>
<proteinExistence type="inferred from homology"/>
<keyword evidence="6 13" id="KW-0479">Metal-binding</keyword>
<evidence type="ECO:0000256" key="9">
    <source>
        <dbReference type="ARBA" id="ARBA00022842"/>
    </source>
</evidence>
<dbReference type="InterPro" id="IPR010978">
    <property type="entry name" value="tRNA-bd_arm"/>
</dbReference>
<accession>A0A2U2ANI8</accession>
<dbReference type="HAMAP" id="MF_00281">
    <property type="entry name" value="Phe_tRNA_synth_alpha1"/>
    <property type="match status" value="1"/>
</dbReference>
<reference evidence="15 16" key="1">
    <citation type="journal article" date="2018" name="Genome Announc.">
        <title>Ignatzschineria cameli sp. nov., isolated from necrotic foot tissue of dromedaries (Camelus dromedarius) and associated maggots (Wohlfahrtia species) in Dubai.</title>
        <authorList>
            <person name="Tsang C.C."/>
            <person name="Tang J.Y."/>
            <person name="Fong J.Y."/>
            <person name="Kinne J."/>
            <person name="Lee H.H."/>
            <person name="Joseph M."/>
            <person name="Jose S."/>
            <person name="Schuster R.K."/>
            <person name="Tang Y."/>
            <person name="Sivakumar S."/>
            <person name="Chen J.H."/>
            <person name="Teng J.L."/>
            <person name="Lau S.K."/>
            <person name="Wernery U."/>
            <person name="Woo P.C."/>
        </authorList>
    </citation>
    <scope>NUCLEOTIDE SEQUENCE [LARGE SCALE GENOMIC DNA]</scope>
    <source>
        <strain evidence="15 16">KCTC 22643</strain>
    </source>
</reference>
<keyword evidence="8 13" id="KW-0067">ATP-binding</keyword>
<gene>
    <name evidence="13" type="primary">pheS</name>
    <name evidence="15" type="ORF">DC082_04440</name>
</gene>
<comment type="cofactor">
    <cofactor evidence="13">
        <name>Mg(2+)</name>
        <dbReference type="ChEBI" id="CHEBI:18420"/>
    </cofactor>
    <text evidence="13">Binds 2 magnesium ions per tetramer.</text>
</comment>
<dbReference type="Gene3D" id="3.30.930.10">
    <property type="entry name" value="Bira Bifunctional Protein, Domain 2"/>
    <property type="match status" value="1"/>
</dbReference>